<evidence type="ECO:0000259" key="10">
    <source>
        <dbReference type="PROSITE" id="PS50263"/>
    </source>
</evidence>
<evidence type="ECO:0000256" key="1">
    <source>
        <dbReference type="ARBA" id="ARBA00004651"/>
    </source>
</evidence>
<proteinExistence type="inferred from homology"/>
<feature type="transmembrane region" description="Helical" evidence="9">
    <location>
        <begin position="95"/>
        <end position="118"/>
    </location>
</feature>
<sequence>MDATQSATLSSSRLNLWVLAALSLVFGLALPLSMAPFNAWPLIWLSLAGFFWLSHRAATGRQAFWLGWVYGAGMFGLGVSWVYGSMRTVATPVPLSLALTALFCGALAFLPAIQAWLYHRFLRTAPWALGLGAPALWVVFEWLRSWLFTGLPWLLAGYSHTDTGLGQLSALVSVYGIGAVLAFGAAQITRLMVFRNRAIAGVAIASIASALAIGAGIAIPATEWSEETASIRVAAVQSNVEQSEKWLSRNVRPTLDFYGRQARTLSEPDLVVWPEAALTVRPQRIQTYLEELDQLAASRDQGVITGIITTEDDRYYNALLGYGTASGEYRKQHLVPFGEYLPFDRYLRGLIAFFNIPMSTLSPAPTPQTPMPWSFRGETRELAPVICYEAAYPGLVRELATTSDLLIMVSNDAWFGDSLAPHQHLQITRMRAIENSRAIVRATQTGISALIGANGDVLERSEQFEVAVVQGDVSLRDGLTPYQRWGSTWWIVLPLGALGVLIWLGRRP</sequence>
<accession>A0A918NFN3</accession>
<evidence type="ECO:0000256" key="3">
    <source>
        <dbReference type="ARBA" id="ARBA00022475"/>
    </source>
</evidence>
<dbReference type="EC" id="2.3.1.269" evidence="9"/>
<evidence type="ECO:0000313" key="11">
    <source>
        <dbReference type="EMBL" id="GGX64067.1"/>
    </source>
</evidence>
<evidence type="ECO:0000256" key="4">
    <source>
        <dbReference type="ARBA" id="ARBA00022679"/>
    </source>
</evidence>
<evidence type="ECO:0000256" key="5">
    <source>
        <dbReference type="ARBA" id="ARBA00022692"/>
    </source>
</evidence>
<dbReference type="Gene3D" id="3.60.110.10">
    <property type="entry name" value="Carbon-nitrogen hydrolase"/>
    <property type="match status" value="1"/>
</dbReference>
<dbReference type="CDD" id="cd07571">
    <property type="entry name" value="ALP_N-acyl_transferase"/>
    <property type="match status" value="1"/>
</dbReference>
<evidence type="ECO:0000256" key="2">
    <source>
        <dbReference type="ARBA" id="ARBA00010065"/>
    </source>
</evidence>
<dbReference type="PANTHER" id="PTHR38686:SF1">
    <property type="entry name" value="APOLIPOPROTEIN N-ACYLTRANSFERASE"/>
    <property type="match status" value="1"/>
</dbReference>
<dbReference type="GO" id="GO:0042158">
    <property type="term" value="P:lipoprotein biosynthetic process"/>
    <property type="evidence" value="ECO:0007669"/>
    <property type="project" value="UniProtKB-UniRule"/>
</dbReference>
<dbReference type="SUPFAM" id="SSF56317">
    <property type="entry name" value="Carbon-nitrogen hydrolase"/>
    <property type="match status" value="1"/>
</dbReference>
<name>A0A918NFN3_9GAMM</name>
<evidence type="ECO:0000313" key="12">
    <source>
        <dbReference type="Proteomes" id="UP000626148"/>
    </source>
</evidence>
<dbReference type="HAMAP" id="MF_01148">
    <property type="entry name" value="Lnt"/>
    <property type="match status" value="1"/>
</dbReference>
<comment type="subcellular location">
    <subcellularLocation>
        <location evidence="1 9">Cell membrane</location>
        <topology evidence="1 9">Multi-pass membrane protein</topology>
    </subcellularLocation>
</comment>
<dbReference type="InterPro" id="IPR036526">
    <property type="entry name" value="C-N_Hydrolase_sf"/>
</dbReference>
<keyword evidence="6 9" id="KW-1133">Transmembrane helix</keyword>
<comment type="catalytic activity">
    <reaction evidence="9">
        <text>N-terminal S-1,2-diacyl-sn-glyceryl-L-cysteinyl-[lipoprotein] + a glycerophospholipid = N-acyl-S-1,2-diacyl-sn-glyceryl-L-cysteinyl-[lipoprotein] + a 2-acyl-sn-glycero-3-phospholipid + H(+)</text>
        <dbReference type="Rhea" id="RHEA:48228"/>
        <dbReference type="Rhea" id="RHEA-COMP:14681"/>
        <dbReference type="Rhea" id="RHEA-COMP:14684"/>
        <dbReference type="ChEBI" id="CHEBI:15378"/>
        <dbReference type="ChEBI" id="CHEBI:136912"/>
        <dbReference type="ChEBI" id="CHEBI:140656"/>
        <dbReference type="ChEBI" id="CHEBI:140657"/>
        <dbReference type="ChEBI" id="CHEBI:140660"/>
        <dbReference type="EC" id="2.3.1.269"/>
    </reaction>
</comment>
<comment type="function">
    <text evidence="9">Catalyzes the phospholipid dependent N-acylation of the N-terminal cysteine of apolipoprotein, the last step in lipoprotein maturation.</text>
</comment>
<dbReference type="Pfam" id="PF20154">
    <property type="entry name" value="LNT_N"/>
    <property type="match status" value="1"/>
</dbReference>
<evidence type="ECO:0000256" key="7">
    <source>
        <dbReference type="ARBA" id="ARBA00023136"/>
    </source>
</evidence>
<dbReference type="PANTHER" id="PTHR38686">
    <property type="entry name" value="APOLIPOPROTEIN N-ACYLTRANSFERASE"/>
    <property type="match status" value="1"/>
</dbReference>
<dbReference type="Pfam" id="PF00795">
    <property type="entry name" value="CN_hydrolase"/>
    <property type="match status" value="1"/>
</dbReference>
<keyword evidence="8 9" id="KW-0012">Acyltransferase</keyword>
<evidence type="ECO:0000256" key="9">
    <source>
        <dbReference type="HAMAP-Rule" id="MF_01148"/>
    </source>
</evidence>
<dbReference type="AlphaFoldDB" id="A0A918NFN3"/>
<dbReference type="EMBL" id="BMXR01000009">
    <property type="protein sequence ID" value="GGX64067.1"/>
    <property type="molecule type" value="Genomic_DNA"/>
</dbReference>
<keyword evidence="12" id="KW-1185">Reference proteome</keyword>
<feature type="transmembrane region" description="Helical" evidence="9">
    <location>
        <begin position="198"/>
        <end position="219"/>
    </location>
</feature>
<feature type="domain" description="CN hydrolase" evidence="10">
    <location>
        <begin position="236"/>
        <end position="475"/>
    </location>
</feature>
<dbReference type="NCBIfam" id="TIGR00546">
    <property type="entry name" value="lnt"/>
    <property type="match status" value="1"/>
</dbReference>
<feature type="transmembrane region" description="Helical" evidence="9">
    <location>
        <begin position="65"/>
        <end position="83"/>
    </location>
</feature>
<comment type="pathway">
    <text evidence="9">Protein modification; lipoprotein biosynthesis (N-acyl transfer).</text>
</comment>
<feature type="transmembrane region" description="Helical" evidence="9">
    <location>
        <begin position="125"/>
        <end position="144"/>
    </location>
</feature>
<keyword evidence="7 9" id="KW-0472">Membrane</keyword>
<dbReference type="GO" id="GO:0016410">
    <property type="term" value="F:N-acyltransferase activity"/>
    <property type="evidence" value="ECO:0007669"/>
    <property type="project" value="UniProtKB-UniRule"/>
</dbReference>
<organism evidence="11 12">
    <name type="scientific">Saccharospirillum salsuginis</name>
    <dbReference type="NCBI Taxonomy" id="418750"/>
    <lineage>
        <taxon>Bacteria</taxon>
        <taxon>Pseudomonadati</taxon>
        <taxon>Pseudomonadota</taxon>
        <taxon>Gammaproteobacteria</taxon>
        <taxon>Oceanospirillales</taxon>
        <taxon>Saccharospirillaceae</taxon>
        <taxon>Saccharospirillum</taxon>
    </lineage>
</organism>
<reference evidence="11" key="2">
    <citation type="submission" date="2020-09" db="EMBL/GenBank/DDBJ databases">
        <authorList>
            <person name="Sun Q."/>
            <person name="Kim S."/>
        </authorList>
    </citation>
    <scope>NUCLEOTIDE SEQUENCE</scope>
    <source>
        <strain evidence="11">KCTC 22169</strain>
    </source>
</reference>
<evidence type="ECO:0000256" key="6">
    <source>
        <dbReference type="ARBA" id="ARBA00022989"/>
    </source>
</evidence>
<dbReference type="GO" id="GO:0005886">
    <property type="term" value="C:plasma membrane"/>
    <property type="evidence" value="ECO:0007669"/>
    <property type="project" value="UniProtKB-SubCell"/>
</dbReference>
<feature type="transmembrane region" description="Helical" evidence="9">
    <location>
        <begin position="37"/>
        <end position="53"/>
    </location>
</feature>
<gene>
    <name evidence="9 11" type="primary">lnt</name>
    <name evidence="11" type="ORF">GCM10007392_34660</name>
</gene>
<keyword evidence="3 9" id="KW-1003">Cell membrane</keyword>
<dbReference type="InterPro" id="IPR004563">
    <property type="entry name" value="Apolipo_AcylTrfase"/>
</dbReference>
<dbReference type="PROSITE" id="PS50263">
    <property type="entry name" value="CN_HYDROLASE"/>
    <property type="match status" value="1"/>
</dbReference>
<protein>
    <recommendedName>
        <fullName evidence="9">Apolipoprotein N-acyltransferase</fullName>
        <shortName evidence="9">ALP N-acyltransferase</shortName>
        <ecNumber evidence="9">2.3.1.269</ecNumber>
    </recommendedName>
</protein>
<feature type="transmembrane region" description="Helical" evidence="9">
    <location>
        <begin position="164"/>
        <end position="186"/>
    </location>
</feature>
<dbReference type="InterPro" id="IPR003010">
    <property type="entry name" value="C-N_Hydrolase"/>
</dbReference>
<dbReference type="Proteomes" id="UP000626148">
    <property type="component" value="Unassembled WGS sequence"/>
</dbReference>
<feature type="transmembrane region" description="Helical" evidence="9">
    <location>
        <begin position="14"/>
        <end position="31"/>
    </location>
</feature>
<keyword evidence="5 9" id="KW-0812">Transmembrane</keyword>
<evidence type="ECO:0000256" key="8">
    <source>
        <dbReference type="ARBA" id="ARBA00023315"/>
    </source>
</evidence>
<comment type="similarity">
    <text evidence="2 9">Belongs to the CN hydrolase family. Apolipoprotein N-acyltransferase subfamily.</text>
</comment>
<reference evidence="11" key="1">
    <citation type="journal article" date="2014" name="Int. J. Syst. Evol. Microbiol.">
        <title>Complete genome sequence of Corynebacterium casei LMG S-19264T (=DSM 44701T), isolated from a smear-ripened cheese.</title>
        <authorList>
            <consortium name="US DOE Joint Genome Institute (JGI-PGF)"/>
            <person name="Walter F."/>
            <person name="Albersmeier A."/>
            <person name="Kalinowski J."/>
            <person name="Ruckert C."/>
        </authorList>
    </citation>
    <scope>NUCLEOTIDE SEQUENCE</scope>
    <source>
        <strain evidence="11">KCTC 22169</strain>
    </source>
</reference>
<dbReference type="RefSeq" id="WP_189611034.1">
    <property type="nucleotide sequence ID" value="NZ_BMXR01000009.1"/>
</dbReference>
<comment type="caution">
    <text evidence="11">The sequence shown here is derived from an EMBL/GenBank/DDBJ whole genome shotgun (WGS) entry which is preliminary data.</text>
</comment>
<keyword evidence="4 9" id="KW-0808">Transferase</keyword>
<dbReference type="InterPro" id="IPR045378">
    <property type="entry name" value="LNT_N"/>
</dbReference>
<feature type="transmembrane region" description="Helical" evidence="9">
    <location>
        <begin position="487"/>
        <end position="505"/>
    </location>
</feature>